<dbReference type="InterPro" id="IPR016084">
    <property type="entry name" value="Haem_Oase-like_multi-hlx"/>
</dbReference>
<proteinExistence type="predicted"/>
<reference evidence="2 3" key="1">
    <citation type="submission" date="2020-08" db="EMBL/GenBank/DDBJ databases">
        <title>Genomic Encyclopedia of Type Strains, Phase IV (KMG-IV): sequencing the most valuable type-strain genomes for metagenomic binning, comparative biology and taxonomic classification.</title>
        <authorList>
            <person name="Goeker M."/>
        </authorList>
    </citation>
    <scope>NUCLEOTIDE SEQUENCE [LARGE SCALE GENOMIC DNA]</scope>
    <source>
        <strain evidence="2 3">DSM 101806</strain>
    </source>
</reference>
<dbReference type="RefSeq" id="WP_183997161.1">
    <property type="nucleotide sequence ID" value="NZ_JACIEH010000002.1"/>
</dbReference>
<evidence type="ECO:0000256" key="1">
    <source>
        <dbReference type="SAM" id="MobiDB-lite"/>
    </source>
</evidence>
<gene>
    <name evidence="2" type="ORF">GGR46_001961</name>
</gene>
<name>A0A7W6JRR1_9SPHN</name>
<dbReference type="SUPFAM" id="SSF48613">
    <property type="entry name" value="Heme oxygenase-like"/>
    <property type="match status" value="1"/>
</dbReference>
<sequence>MRNPVHQALRDGTAEAHDRVDAAFADFDLTDRDSYARFLAAHADVVWPLEAALPGERVVEDWESRKRGALLREDLAFLRDTTQNRYPAPNRHPDESRDLRQGSEEGAARDPGFRRDDEMGDAWSEARIAGTLYVLEGSRLGGKFLSRRLPAGFPRAYLDTDQRAEKWQQLLMVIDRLLRDPIALDKALAAALATFAAFERSADNWRKVGIGDGH</sequence>
<dbReference type="CDD" id="cd19166">
    <property type="entry name" value="HemeO-bac"/>
    <property type="match status" value="1"/>
</dbReference>
<accession>A0A7W6JRR1</accession>
<evidence type="ECO:0000313" key="2">
    <source>
        <dbReference type="EMBL" id="MBB4098397.1"/>
    </source>
</evidence>
<dbReference type="EMBL" id="JACIEH010000002">
    <property type="protein sequence ID" value="MBB4098397.1"/>
    <property type="molecule type" value="Genomic_DNA"/>
</dbReference>
<feature type="compositionally biased region" description="Basic and acidic residues" evidence="1">
    <location>
        <begin position="91"/>
        <end position="116"/>
    </location>
</feature>
<comment type="caution">
    <text evidence="2">The sequence shown here is derived from an EMBL/GenBank/DDBJ whole genome shotgun (WGS) entry which is preliminary data.</text>
</comment>
<dbReference type="Gene3D" id="1.20.910.10">
    <property type="entry name" value="Heme oxygenase-like"/>
    <property type="match status" value="1"/>
</dbReference>
<feature type="region of interest" description="Disordered" evidence="1">
    <location>
        <begin position="82"/>
        <end position="116"/>
    </location>
</feature>
<keyword evidence="3" id="KW-1185">Reference proteome</keyword>
<evidence type="ECO:0000313" key="3">
    <source>
        <dbReference type="Proteomes" id="UP000557392"/>
    </source>
</evidence>
<dbReference type="Proteomes" id="UP000557392">
    <property type="component" value="Unassembled WGS sequence"/>
</dbReference>
<organism evidence="2 3">
    <name type="scientific">Sphingomonas kyeonggiensis</name>
    <dbReference type="NCBI Taxonomy" id="1268553"/>
    <lineage>
        <taxon>Bacteria</taxon>
        <taxon>Pseudomonadati</taxon>
        <taxon>Pseudomonadota</taxon>
        <taxon>Alphaproteobacteria</taxon>
        <taxon>Sphingomonadales</taxon>
        <taxon>Sphingomonadaceae</taxon>
        <taxon>Sphingomonas</taxon>
    </lineage>
</organism>
<protein>
    <submittedName>
        <fullName evidence="2">Heme oxygenase</fullName>
    </submittedName>
</protein>
<dbReference type="AlphaFoldDB" id="A0A7W6JRR1"/>